<feature type="transmembrane region" description="Helical" evidence="1">
    <location>
        <begin position="87"/>
        <end position="112"/>
    </location>
</feature>
<protein>
    <submittedName>
        <fullName evidence="2">Putative selenium metabolism protein, YedE family</fullName>
    </submittedName>
</protein>
<feature type="transmembrane region" description="Helical" evidence="1">
    <location>
        <begin position="118"/>
        <end position="136"/>
    </location>
</feature>
<dbReference type="InterPro" id="IPR026366">
    <property type="entry name" value="Seleno_YedE"/>
</dbReference>
<dbReference type="OrthoDB" id="3190590at2"/>
<dbReference type="EMBL" id="FRBG01000001">
    <property type="protein sequence ID" value="SHK34473.1"/>
    <property type="molecule type" value="Genomic_DNA"/>
</dbReference>
<dbReference type="EMBL" id="LSFY01000001">
    <property type="protein sequence ID" value="KXZ40396.1"/>
    <property type="molecule type" value="Genomic_DNA"/>
</dbReference>
<reference evidence="2 4" key="1">
    <citation type="submission" date="2016-02" db="EMBL/GenBank/DDBJ databases">
        <title>Draft genome sequence for Clostridium paradoxum JW-YL-7.</title>
        <authorList>
            <person name="Utturkar S.M."/>
            <person name="Lancaster A."/>
            <person name="Poole F.L."/>
            <person name="Adams M.W."/>
            <person name="Brown S.D."/>
        </authorList>
    </citation>
    <scope>NUCLEOTIDE SEQUENCE [LARGE SCALE GENOMIC DNA]</scope>
    <source>
        <strain evidence="2 4">JW-YL-7</strain>
    </source>
</reference>
<evidence type="ECO:0000313" key="4">
    <source>
        <dbReference type="Proteomes" id="UP000092605"/>
    </source>
</evidence>
<accession>A0A150FS21</accession>
<dbReference type="STRING" id="1121328.JWYL7_1471"/>
<proteinExistence type="predicted"/>
<feature type="transmembrane region" description="Helical" evidence="1">
    <location>
        <begin position="331"/>
        <end position="351"/>
    </location>
</feature>
<dbReference type="Proteomes" id="UP000323392">
    <property type="component" value="Unassembled WGS sequence"/>
</dbReference>
<feature type="transmembrane region" description="Helical" evidence="1">
    <location>
        <begin position="157"/>
        <end position="179"/>
    </location>
</feature>
<feature type="transmembrane region" description="Helical" evidence="1">
    <location>
        <begin position="265"/>
        <end position="286"/>
    </location>
</feature>
<name>A0A150FS21_CLOPD</name>
<feature type="transmembrane region" description="Helical" evidence="1">
    <location>
        <begin position="185"/>
        <end position="205"/>
    </location>
</feature>
<evidence type="ECO:0000313" key="2">
    <source>
        <dbReference type="EMBL" id="KXZ40396.1"/>
    </source>
</evidence>
<evidence type="ECO:0000313" key="3">
    <source>
        <dbReference type="EMBL" id="SHK34473.1"/>
    </source>
</evidence>
<evidence type="ECO:0000256" key="1">
    <source>
        <dbReference type="SAM" id="Phobius"/>
    </source>
</evidence>
<dbReference type="NCBIfam" id="TIGR04112">
    <property type="entry name" value="seleno_YedE"/>
    <property type="match status" value="1"/>
</dbReference>
<keyword evidence="1" id="KW-1133">Transmembrane helix</keyword>
<keyword evidence="1" id="KW-0472">Membrane</keyword>
<sequence length="363" mass="38672">MVESKLKTIPLGGILGILSAILVKLGNPVNMGVCVACFYRDISGAMGLHRADVVQYLRPEIPGFILGAFIISKLSGEFKPRGGSSPILRFVLGFFLMIGALVFLGCPLRMILRLSNGDLNALTGLFGYSFGIIVGIKLLKEGFSLGKSTKKPKFEGYIMPLFSVAILVFLITKPSFIFFSESGPGSMKAPFIISLAVGLIVGAVIQRTRLCTAGGIRDAILLKDFHFLWGLVGIFIFSLIGNLLFNPQTFKIAFIDQPIAHNDHLWNFLGMTLVGICSVLLGGCPLRQTILAGEGDSDAAITILGLMSGAAFAHNFGLASSPKGVTPNGKIAVIIGIIIVLSIAYSIIYTVKSTKQGGVKVES</sequence>
<dbReference type="InterPro" id="IPR007272">
    <property type="entry name" value="Sulf_transp_TsuA/YedE"/>
</dbReference>
<dbReference type="RefSeq" id="WP_066071191.1">
    <property type="nucleotide sequence ID" value="NZ_FRBG01000001.1"/>
</dbReference>
<reference evidence="3 5" key="2">
    <citation type="submission" date="2016-11" db="EMBL/GenBank/DDBJ databases">
        <authorList>
            <person name="Varghese N."/>
            <person name="Submissions S."/>
        </authorList>
    </citation>
    <scope>NUCLEOTIDE SEQUENCE [LARGE SCALE GENOMIC DNA]</scope>
    <source>
        <strain evidence="3 5">DSM 7308</strain>
    </source>
</reference>
<keyword evidence="5" id="KW-1185">Reference proteome</keyword>
<dbReference type="Pfam" id="PF04143">
    <property type="entry name" value="Sulf_transp"/>
    <property type="match status" value="1"/>
</dbReference>
<dbReference type="AlphaFoldDB" id="A0A150FS21"/>
<keyword evidence="1" id="KW-0812">Transmembrane</keyword>
<feature type="transmembrane region" description="Helical" evidence="1">
    <location>
        <begin position="226"/>
        <end position="245"/>
    </location>
</feature>
<evidence type="ECO:0000313" key="5">
    <source>
        <dbReference type="Proteomes" id="UP000323392"/>
    </source>
</evidence>
<dbReference type="Proteomes" id="UP000092605">
    <property type="component" value="Unassembled WGS sequence"/>
</dbReference>
<dbReference type="PATRIC" id="fig|1121328.3.peg.1480"/>
<comment type="caution">
    <text evidence="2">The sequence shown here is derived from an EMBL/GenBank/DDBJ whole genome shotgun (WGS) entry which is preliminary data.</text>
</comment>
<gene>
    <name evidence="2" type="ORF">JWYL7_1471</name>
    <name evidence="3" type="ORF">SAMN05661008_00050</name>
</gene>
<feature type="transmembrane region" description="Helical" evidence="1">
    <location>
        <begin position="298"/>
        <end position="319"/>
    </location>
</feature>
<organism evidence="2 4">
    <name type="scientific">Alkalithermobacter thermoalcaliphilus JW-YL-7 = DSM 7308</name>
    <dbReference type="NCBI Taxonomy" id="1121328"/>
    <lineage>
        <taxon>Bacteria</taxon>
        <taxon>Bacillati</taxon>
        <taxon>Bacillota</taxon>
        <taxon>Clostridia</taxon>
        <taxon>Peptostreptococcales</taxon>
        <taxon>Tepidibacteraceae</taxon>
        <taxon>Alkalithermobacter</taxon>
    </lineage>
</organism>